<evidence type="ECO:0000313" key="1">
    <source>
        <dbReference type="EMBL" id="RRB13613.1"/>
    </source>
</evidence>
<accession>A0A3P1CJU4</accession>
<comment type="caution">
    <text evidence="1">The sequence shown here is derived from an EMBL/GenBank/DDBJ whole genome shotgun (WGS) entry which is preliminary data.</text>
</comment>
<dbReference type="RefSeq" id="WP_124907511.1">
    <property type="nucleotide sequence ID" value="NZ_RQJP01000003.1"/>
</dbReference>
<keyword evidence="2" id="KW-1185">Reference proteome</keyword>
<dbReference type="AlphaFoldDB" id="A0A3P1CJU4"/>
<protein>
    <submittedName>
        <fullName evidence="1">Uncharacterized protein</fullName>
    </submittedName>
</protein>
<dbReference type="EMBL" id="RQJP01000003">
    <property type="protein sequence ID" value="RRB13613.1"/>
    <property type="molecule type" value="Genomic_DNA"/>
</dbReference>
<sequence length="79" mass="9275">MQTFVVEVLNEKAVPLLRDLENLDIIRLIPQEAKPVEEPKQNRISGRLSEQFRGSIPPEVAADLHRQLEEMRNEWERDI</sequence>
<gene>
    <name evidence="1" type="ORF">EHT87_15245</name>
</gene>
<dbReference type="OrthoDB" id="964329at2"/>
<dbReference type="Proteomes" id="UP000274271">
    <property type="component" value="Unassembled WGS sequence"/>
</dbReference>
<name>A0A3P1CJU4_9BACT</name>
<organism evidence="1 2">
    <name type="scientific">Larkinella knui</name>
    <dbReference type="NCBI Taxonomy" id="2025310"/>
    <lineage>
        <taxon>Bacteria</taxon>
        <taxon>Pseudomonadati</taxon>
        <taxon>Bacteroidota</taxon>
        <taxon>Cytophagia</taxon>
        <taxon>Cytophagales</taxon>
        <taxon>Spirosomataceae</taxon>
        <taxon>Larkinella</taxon>
    </lineage>
</organism>
<evidence type="ECO:0000313" key="2">
    <source>
        <dbReference type="Proteomes" id="UP000274271"/>
    </source>
</evidence>
<proteinExistence type="predicted"/>
<reference evidence="1 2" key="1">
    <citation type="submission" date="2018-11" db="EMBL/GenBank/DDBJ databases">
        <authorList>
            <person name="Zhou Z."/>
            <person name="Wang G."/>
        </authorList>
    </citation>
    <scope>NUCLEOTIDE SEQUENCE [LARGE SCALE GENOMIC DNA]</scope>
    <source>
        <strain evidence="1 2">KCTC42998</strain>
    </source>
</reference>